<dbReference type="AlphaFoldDB" id="F2NFS1"/>
<gene>
    <name evidence="1" type="ordered locus">Desac_2368</name>
</gene>
<reference evidence="1 2" key="1">
    <citation type="journal article" date="2011" name="Stand. Genomic Sci.">
        <title>Complete genome sequence of the acetate-degrading sulfate reducer Desulfobacca acetoxidans type strain (ASRB2).</title>
        <authorList>
            <person name="Goker M."/>
            <person name="Teshima H."/>
            <person name="Lapidus A."/>
            <person name="Nolan M."/>
            <person name="Lucas S."/>
            <person name="Hammon N."/>
            <person name="Deshpande S."/>
            <person name="Cheng J.F."/>
            <person name="Tapia R."/>
            <person name="Han C."/>
            <person name="Goodwin L."/>
            <person name="Pitluck S."/>
            <person name="Huntemann M."/>
            <person name="Liolios K."/>
            <person name="Ivanova N."/>
            <person name="Pagani I."/>
            <person name="Mavromatis K."/>
            <person name="Ovchinikova G."/>
            <person name="Pati A."/>
            <person name="Chen A."/>
            <person name="Palaniappan K."/>
            <person name="Land M."/>
            <person name="Hauser L."/>
            <person name="Brambilla E.M."/>
            <person name="Rohde M."/>
            <person name="Spring S."/>
            <person name="Detter J.C."/>
            <person name="Woyke T."/>
            <person name="Bristow J."/>
            <person name="Eisen J.A."/>
            <person name="Markowitz V."/>
            <person name="Hugenholtz P."/>
            <person name="Kyrpides N.C."/>
            <person name="Klenk H.P."/>
        </authorList>
    </citation>
    <scope>NUCLEOTIDE SEQUENCE [LARGE SCALE GENOMIC DNA]</scope>
    <source>
        <strain evidence="2">ATCC 700848 / DSM 11109 / ASRB2</strain>
    </source>
</reference>
<keyword evidence="2" id="KW-1185">Reference proteome</keyword>
<evidence type="ECO:0000313" key="2">
    <source>
        <dbReference type="Proteomes" id="UP000000483"/>
    </source>
</evidence>
<evidence type="ECO:0000313" key="1">
    <source>
        <dbReference type="EMBL" id="AEB10190.1"/>
    </source>
</evidence>
<dbReference type="KEGG" id="dao:Desac_2368"/>
<dbReference type="Proteomes" id="UP000000483">
    <property type="component" value="Chromosome"/>
</dbReference>
<dbReference type="RefSeq" id="WP_013707299.1">
    <property type="nucleotide sequence ID" value="NC_015388.1"/>
</dbReference>
<name>F2NFS1_DESAR</name>
<dbReference type="STRING" id="880072.Desac_2368"/>
<dbReference type="HOGENOM" id="CLU_2422103_0_0_7"/>
<sequence length="91" mass="10435">MTPTGRKDAPQSAALASVLENFPQEGDKIRQLFQQSSSFQSLCEDYRDCLAARQYWRQASSEEATNLSRSYAKLLLELEQEVRQYLEQGEV</sequence>
<organism evidence="1 2">
    <name type="scientific">Desulfobacca acetoxidans (strain ATCC 700848 / DSM 11109 / ASRB2)</name>
    <dbReference type="NCBI Taxonomy" id="880072"/>
    <lineage>
        <taxon>Bacteria</taxon>
        <taxon>Pseudomonadati</taxon>
        <taxon>Thermodesulfobacteriota</taxon>
        <taxon>Desulfobaccia</taxon>
        <taxon>Desulfobaccales</taxon>
        <taxon>Desulfobaccaceae</taxon>
        <taxon>Desulfobacca</taxon>
    </lineage>
</organism>
<reference evidence="2" key="2">
    <citation type="submission" date="2011-03" db="EMBL/GenBank/DDBJ databases">
        <title>The complete genome of Desulfobacca acetoxidans DSM 11109.</title>
        <authorList>
            <consortium name="US DOE Joint Genome Institute (JGI-PGF)"/>
            <person name="Lucas S."/>
            <person name="Copeland A."/>
            <person name="Lapidus A."/>
            <person name="Bruce D."/>
            <person name="Goodwin L."/>
            <person name="Pitluck S."/>
            <person name="Peters L."/>
            <person name="Kyrpides N."/>
            <person name="Mavromatis K."/>
            <person name="Ivanova N."/>
            <person name="Ovchinnikova G."/>
            <person name="Teshima H."/>
            <person name="Detter J.C."/>
            <person name="Han C."/>
            <person name="Land M."/>
            <person name="Hauser L."/>
            <person name="Markowitz V."/>
            <person name="Cheng J.-F."/>
            <person name="Hugenholtz P."/>
            <person name="Woyke T."/>
            <person name="Wu D."/>
            <person name="Spring S."/>
            <person name="Schueler E."/>
            <person name="Brambilla E."/>
            <person name="Klenk H.-P."/>
            <person name="Eisen J.A."/>
        </authorList>
    </citation>
    <scope>NUCLEOTIDE SEQUENCE [LARGE SCALE GENOMIC DNA]</scope>
    <source>
        <strain evidence="2">ATCC 700848 / DSM 11109 / ASRB2</strain>
    </source>
</reference>
<accession>F2NFS1</accession>
<proteinExistence type="predicted"/>
<dbReference type="EMBL" id="CP002629">
    <property type="protein sequence ID" value="AEB10190.1"/>
    <property type="molecule type" value="Genomic_DNA"/>
</dbReference>
<protein>
    <submittedName>
        <fullName evidence="1">Uncharacterized protein</fullName>
    </submittedName>
</protein>